<sequence length="415" mass="42706">MAGGVTLGRDFGRLWAAYAASAVGTRLAFDAFPLIAITVLHRGAAEVSALAALGAAVGAAAAIPLGPWMESRRKRPVMVAADLVRCAALLSVVAAYALGRLGFPHLLVAAVVVAASDIAFGAASGAFLKWLVRPDDLVTAQGRLESTNWTATVLGPPLGGGLIALLGPVATVVADAASYVLSAAGLRAIRAEEPPPPCKHPAGRGSRPGAGDLLAGWRHILAHPVLRPLFLHTVLVNGLIMAVAPLLAVLMLGPLGFPPWQYGLAFAVPCLGGLLGARLAGRLVTRFGRHRVLRTAGTLRALWSIGLAFVHPGVTGLLLVMAVECALITCTGVFNPVFAAQRLTLTAPDRVARVLTAWSVTGKISIAALTALWGLLAVAAGPRTAIALAGVLLLATPLLLPRREPREEPEPASAP</sequence>
<reference evidence="8 9" key="2">
    <citation type="submission" date="2017-09" db="EMBL/GenBank/DDBJ databases">
        <authorList>
            <person name="Lee N."/>
            <person name="Cho B.-K."/>
        </authorList>
    </citation>
    <scope>NUCLEOTIDE SEQUENCE [LARGE SCALE GENOMIC DNA]</scope>
    <source>
        <strain evidence="8 9">ATCC 19740</strain>
    </source>
</reference>
<dbReference type="Proteomes" id="UP000326029">
    <property type="component" value="Chromosome"/>
</dbReference>
<evidence type="ECO:0000256" key="1">
    <source>
        <dbReference type="ARBA" id="ARBA00004651"/>
    </source>
</evidence>
<evidence type="ECO:0000256" key="3">
    <source>
        <dbReference type="ARBA" id="ARBA00022692"/>
    </source>
</evidence>
<dbReference type="GeneID" id="95452727"/>
<evidence type="ECO:0000313" key="10">
    <source>
        <dbReference type="Proteomes" id="UP000642014"/>
    </source>
</evidence>
<feature type="transmembrane region" description="Helical" evidence="6">
    <location>
        <begin position="158"/>
        <end position="181"/>
    </location>
</feature>
<evidence type="ECO:0000256" key="2">
    <source>
        <dbReference type="ARBA" id="ARBA00022475"/>
    </source>
</evidence>
<protein>
    <submittedName>
        <fullName evidence="7">MFS transporter</fullName>
    </submittedName>
</protein>
<feature type="transmembrane region" description="Helical" evidence="6">
    <location>
        <begin position="259"/>
        <end position="280"/>
    </location>
</feature>
<comment type="subcellular location">
    <subcellularLocation>
        <location evidence="1">Cell membrane</location>
        <topology evidence="1">Multi-pass membrane protein</topology>
    </subcellularLocation>
</comment>
<dbReference type="InterPro" id="IPR036259">
    <property type="entry name" value="MFS_trans_sf"/>
</dbReference>
<feature type="transmembrane region" description="Helical" evidence="6">
    <location>
        <begin position="15"/>
        <end position="40"/>
    </location>
</feature>
<dbReference type="Pfam" id="PF07690">
    <property type="entry name" value="MFS_1"/>
    <property type="match status" value="1"/>
</dbReference>
<feature type="transmembrane region" description="Helical" evidence="6">
    <location>
        <begin position="77"/>
        <end position="99"/>
    </location>
</feature>
<keyword evidence="5 6" id="KW-0472">Membrane</keyword>
<keyword evidence="3 6" id="KW-0812">Transmembrane</keyword>
<keyword evidence="4 6" id="KW-1133">Transmembrane helix</keyword>
<keyword evidence="9" id="KW-1185">Reference proteome</keyword>
<evidence type="ECO:0000256" key="6">
    <source>
        <dbReference type="SAM" id="Phobius"/>
    </source>
</evidence>
<dbReference type="AlphaFoldDB" id="A0AAV4KE73"/>
<keyword evidence="2" id="KW-1003">Cell membrane</keyword>
<dbReference type="GO" id="GO:0005886">
    <property type="term" value="C:plasma membrane"/>
    <property type="evidence" value="ECO:0007669"/>
    <property type="project" value="UniProtKB-SubCell"/>
</dbReference>
<dbReference type="RefSeq" id="WP_062757252.1">
    <property type="nucleotide sequence ID" value="NZ_BMSJ01000003.1"/>
</dbReference>
<dbReference type="GO" id="GO:0022857">
    <property type="term" value="F:transmembrane transporter activity"/>
    <property type="evidence" value="ECO:0007669"/>
    <property type="project" value="InterPro"/>
</dbReference>
<feature type="transmembrane region" description="Helical" evidence="6">
    <location>
        <begin position="106"/>
        <end position="128"/>
    </location>
</feature>
<name>A0AAV4KE73_9ACTN</name>
<accession>A0AAV4KE73</accession>
<dbReference type="SUPFAM" id="SSF103473">
    <property type="entry name" value="MFS general substrate transporter"/>
    <property type="match status" value="1"/>
</dbReference>
<evidence type="ECO:0000313" key="7">
    <source>
        <dbReference type="EMBL" id="GGR17915.1"/>
    </source>
</evidence>
<reference evidence="7 10" key="1">
    <citation type="journal article" date="2014" name="Int. J. Syst. Evol. Microbiol.">
        <title>Complete genome sequence of Corynebacterium casei LMG S-19264T (=DSM 44701T), isolated from a smear-ripened cheese.</title>
        <authorList>
            <consortium name="US DOE Joint Genome Institute (JGI-PGF)"/>
            <person name="Walter F."/>
            <person name="Albersmeier A."/>
            <person name="Kalinowski J."/>
            <person name="Ruckert C."/>
        </authorList>
    </citation>
    <scope>NUCLEOTIDE SEQUENCE [LARGE SCALE GENOMIC DNA]</scope>
    <source>
        <strain evidence="7 10">JCM 4205</strain>
    </source>
</reference>
<dbReference type="EMBL" id="BMSJ01000003">
    <property type="protein sequence ID" value="GGR17915.1"/>
    <property type="molecule type" value="Genomic_DNA"/>
</dbReference>
<dbReference type="PANTHER" id="PTHR23513:SF6">
    <property type="entry name" value="MAJOR FACILITATOR SUPERFAMILY ASSOCIATED DOMAIN-CONTAINING PROTEIN"/>
    <property type="match status" value="1"/>
</dbReference>
<gene>
    <name evidence="8" type="ORF">CP977_02965</name>
    <name evidence="7" type="ORF">GCM10010497_19890</name>
</gene>
<evidence type="ECO:0000313" key="8">
    <source>
        <dbReference type="EMBL" id="QEV31258.1"/>
    </source>
</evidence>
<dbReference type="CDD" id="cd06173">
    <property type="entry name" value="MFS_MefA_like"/>
    <property type="match status" value="1"/>
</dbReference>
<feature type="transmembrane region" description="Helical" evidence="6">
    <location>
        <begin position="229"/>
        <end position="253"/>
    </location>
</feature>
<dbReference type="EMBL" id="CP023693">
    <property type="protein sequence ID" value="QEV31258.1"/>
    <property type="molecule type" value="Genomic_DNA"/>
</dbReference>
<dbReference type="InterPro" id="IPR011701">
    <property type="entry name" value="MFS"/>
</dbReference>
<dbReference type="Gene3D" id="1.20.1250.20">
    <property type="entry name" value="MFS general substrate transporter like domains"/>
    <property type="match status" value="1"/>
</dbReference>
<feature type="transmembrane region" description="Helical" evidence="6">
    <location>
        <begin position="351"/>
        <end position="376"/>
    </location>
</feature>
<evidence type="ECO:0000313" key="9">
    <source>
        <dbReference type="Proteomes" id="UP000326029"/>
    </source>
</evidence>
<organism evidence="7 10">
    <name type="scientific">Streptomyces cinereoruber</name>
    <dbReference type="NCBI Taxonomy" id="67260"/>
    <lineage>
        <taxon>Bacteria</taxon>
        <taxon>Bacillati</taxon>
        <taxon>Actinomycetota</taxon>
        <taxon>Actinomycetes</taxon>
        <taxon>Kitasatosporales</taxon>
        <taxon>Streptomycetaceae</taxon>
        <taxon>Streptomyces</taxon>
    </lineage>
</organism>
<proteinExistence type="predicted"/>
<evidence type="ECO:0000256" key="4">
    <source>
        <dbReference type="ARBA" id="ARBA00022989"/>
    </source>
</evidence>
<dbReference type="Proteomes" id="UP000642014">
    <property type="component" value="Unassembled WGS sequence"/>
</dbReference>
<dbReference type="PANTHER" id="PTHR23513">
    <property type="entry name" value="INTEGRAL MEMBRANE EFFLUX PROTEIN-RELATED"/>
    <property type="match status" value="1"/>
</dbReference>
<reference evidence="7" key="3">
    <citation type="submission" date="2023-08" db="EMBL/GenBank/DDBJ databases">
        <authorList>
            <person name="Sun Q."/>
            <person name="Ohkuma M."/>
        </authorList>
    </citation>
    <scope>NUCLEOTIDE SEQUENCE</scope>
    <source>
        <strain evidence="7">JCM 4205</strain>
    </source>
</reference>
<evidence type="ECO:0000256" key="5">
    <source>
        <dbReference type="ARBA" id="ARBA00023136"/>
    </source>
</evidence>
<feature type="transmembrane region" description="Helical" evidence="6">
    <location>
        <begin position="47"/>
        <end position="65"/>
    </location>
</feature>